<dbReference type="EMBL" id="JAUSUD010000024">
    <property type="protein sequence ID" value="MDQ0232725.1"/>
    <property type="molecule type" value="Genomic_DNA"/>
</dbReference>
<feature type="domain" description="Transposase IS200-like" evidence="1">
    <location>
        <begin position="9"/>
        <end position="123"/>
    </location>
</feature>
<accession>A0ABT9ZL61</accession>
<dbReference type="SUPFAM" id="SSF143422">
    <property type="entry name" value="Transposase IS200-like"/>
    <property type="match status" value="1"/>
</dbReference>
<dbReference type="Proteomes" id="UP001234495">
    <property type="component" value="Unassembled WGS sequence"/>
</dbReference>
<dbReference type="Pfam" id="PF01797">
    <property type="entry name" value="Y1_Tnp"/>
    <property type="match status" value="1"/>
</dbReference>
<name>A0ABT9ZL61_9BACI</name>
<sequence length="191" mass="22802">MVRRNRIWFPGATYHITARGNRKENLFQDNEDYNKYLSLLKETKETYPFLLHSYCLMNNHIHLQLETGETSISQIMAMLHTKYAIYYNKRHSLVGHVFQGRFGSKLILSTNYFLTVNRYIHRNPLEANLVINPEDYKWSSYRTYINTPTKNTLVTTTKTLSFFTNSDMQAYKRFIEEETDSPYMIQKKELK</sequence>
<dbReference type="RefSeq" id="WP_307345025.1">
    <property type="nucleotide sequence ID" value="NZ_JAUSUD010000024.1"/>
</dbReference>
<organism evidence="2 3">
    <name type="scientific">Metabacillus malikii</name>
    <dbReference type="NCBI Taxonomy" id="1504265"/>
    <lineage>
        <taxon>Bacteria</taxon>
        <taxon>Bacillati</taxon>
        <taxon>Bacillota</taxon>
        <taxon>Bacilli</taxon>
        <taxon>Bacillales</taxon>
        <taxon>Bacillaceae</taxon>
        <taxon>Metabacillus</taxon>
    </lineage>
</organism>
<evidence type="ECO:0000259" key="1">
    <source>
        <dbReference type="SMART" id="SM01321"/>
    </source>
</evidence>
<reference evidence="2 3" key="1">
    <citation type="submission" date="2023-07" db="EMBL/GenBank/DDBJ databases">
        <title>Genomic Encyclopedia of Type Strains, Phase IV (KMG-IV): sequencing the most valuable type-strain genomes for metagenomic binning, comparative biology and taxonomic classification.</title>
        <authorList>
            <person name="Goeker M."/>
        </authorList>
    </citation>
    <scope>NUCLEOTIDE SEQUENCE [LARGE SCALE GENOMIC DNA]</scope>
    <source>
        <strain evidence="2 3">DSM 29005</strain>
    </source>
</reference>
<evidence type="ECO:0000313" key="3">
    <source>
        <dbReference type="Proteomes" id="UP001234495"/>
    </source>
</evidence>
<gene>
    <name evidence="2" type="ORF">J2S19_004047</name>
</gene>
<keyword evidence="3" id="KW-1185">Reference proteome</keyword>
<dbReference type="PANTHER" id="PTHR34322">
    <property type="entry name" value="TRANSPOSASE, Y1_TNP DOMAIN-CONTAINING"/>
    <property type="match status" value="1"/>
</dbReference>
<proteinExistence type="predicted"/>
<dbReference type="SMART" id="SM01321">
    <property type="entry name" value="Y1_Tnp"/>
    <property type="match status" value="1"/>
</dbReference>
<dbReference type="InterPro" id="IPR002686">
    <property type="entry name" value="Transposase_17"/>
</dbReference>
<evidence type="ECO:0000313" key="2">
    <source>
        <dbReference type="EMBL" id="MDQ0232725.1"/>
    </source>
</evidence>
<dbReference type="InterPro" id="IPR036515">
    <property type="entry name" value="Transposase_17_sf"/>
</dbReference>
<dbReference type="PANTHER" id="PTHR34322:SF2">
    <property type="entry name" value="TRANSPOSASE IS200-LIKE DOMAIN-CONTAINING PROTEIN"/>
    <property type="match status" value="1"/>
</dbReference>
<dbReference type="Gene3D" id="3.30.70.1290">
    <property type="entry name" value="Transposase IS200-like"/>
    <property type="match status" value="1"/>
</dbReference>
<protein>
    <submittedName>
        <fullName evidence="2">REP element-mobilizing transposase RayT</fullName>
    </submittedName>
</protein>
<comment type="caution">
    <text evidence="2">The sequence shown here is derived from an EMBL/GenBank/DDBJ whole genome shotgun (WGS) entry which is preliminary data.</text>
</comment>